<accession>A0AC60P9V3</accession>
<protein>
    <submittedName>
        <fullName evidence="1">Uncharacterized protein</fullName>
    </submittedName>
</protein>
<proteinExistence type="predicted"/>
<gene>
    <name evidence="1" type="ORF">HPB47_006611</name>
</gene>
<evidence type="ECO:0000313" key="1">
    <source>
        <dbReference type="EMBL" id="KAG0416210.1"/>
    </source>
</evidence>
<dbReference type="EMBL" id="JABSTQ010010974">
    <property type="protein sequence ID" value="KAG0416210.1"/>
    <property type="molecule type" value="Genomic_DNA"/>
</dbReference>
<feature type="non-terminal residue" evidence="1">
    <location>
        <position position="178"/>
    </location>
</feature>
<sequence length="178" mass="19168">QAARPLPFSSAAYFSSPVSECALLVTLDAPCPVEQRALMDTKRNGDKTIVEAQAGIYLSRELPSVKVDTSRWCRDIQEVVTVRTDIGGQRVVPISAYTRPGSKTAEDTEKREKIGIAGETEFKTEQQPGDFSGAHTGYAAASAHLASSIQWLRSGFKGLDTNIPVSVWAPPCLVTVDG</sequence>
<comment type="caution">
    <text evidence="1">The sequence shown here is derived from an EMBL/GenBank/DDBJ whole genome shotgun (WGS) entry which is preliminary data.</text>
</comment>
<feature type="non-terminal residue" evidence="1">
    <location>
        <position position="1"/>
    </location>
</feature>
<organism evidence="1 2">
    <name type="scientific">Ixodes persulcatus</name>
    <name type="common">Taiga tick</name>
    <dbReference type="NCBI Taxonomy" id="34615"/>
    <lineage>
        <taxon>Eukaryota</taxon>
        <taxon>Metazoa</taxon>
        <taxon>Ecdysozoa</taxon>
        <taxon>Arthropoda</taxon>
        <taxon>Chelicerata</taxon>
        <taxon>Arachnida</taxon>
        <taxon>Acari</taxon>
        <taxon>Parasitiformes</taxon>
        <taxon>Ixodida</taxon>
        <taxon>Ixodoidea</taxon>
        <taxon>Ixodidae</taxon>
        <taxon>Ixodinae</taxon>
        <taxon>Ixodes</taxon>
    </lineage>
</organism>
<name>A0AC60P9V3_IXOPE</name>
<keyword evidence="2" id="KW-1185">Reference proteome</keyword>
<evidence type="ECO:0000313" key="2">
    <source>
        <dbReference type="Proteomes" id="UP000805193"/>
    </source>
</evidence>
<dbReference type="Proteomes" id="UP000805193">
    <property type="component" value="Unassembled WGS sequence"/>
</dbReference>
<reference evidence="1 2" key="1">
    <citation type="journal article" date="2020" name="Cell">
        <title>Large-Scale Comparative Analyses of Tick Genomes Elucidate Their Genetic Diversity and Vector Capacities.</title>
        <authorList>
            <consortium name="Tick Genome and Microbiome Consortium (TIGMIC)"/>
            <person name="Jia N."/>
            <person name="Wang J."/>
            <person name="Shi W."/>
            <person name="Du L."/>
            <person name="Sun Y."/>
            <person name="Zhan W."/>
            <person name="Jiang J.F."/>
            <person name="Wang Q."/>
            <person name="Zhang B."/>
            <person name="Ji P."/>
            <person name="Bell-Sakyi L."/>
            <person name="Cui X.M."/>
            <person name="Yuan T.T."/>
            <person name="Jiang B.G."/>
            <person name="Yang W.F."/>
            <person name="Lam T.T."/>
            <person name="Chang Q.C."/>
            <person name="Ding S.J."/>
            <person name="Wang X.J."/>
            <person name="Zhu J.G."/>
            <person name="Ruan X.D."/>
            <person name="Zhao L."/>
            <person name="Wei J.T."/>
            <person name="Ye R.Z."/>
            <person name="Que T.C."/>
            <person name="Du C.H."/>
            <person name="Zhou Y.H."/>
            <person name="Cheng J.X."/>
            <person name="Dai P.F."/>
            <person name="Guo W.B."/>
            <person name="Han X.H."/>
            <person name="Huang E.J."/>
            <person name="Li L.F."/>
            <person name="Wei W."/>
            <person name="Gao Y.C."/>
            <person name="Liu J.Z."/>
            <person name="Shao H.Z."/>
            <person name="Wang X."/>
            <person name="Wang C.C."/>
            <person name="Yang T.C."/>
            <person name="Huo Q.B."/>
            <person name="Li W."/>
            <person name="Chen H.Y."/>
            <person name="Chen S.E."/>
            <person name="Zhou L.G."/>
            <person name="Ni X.B."/>
            <person name="Tian J.H."/>
            <person name="Sheng Y."/>
            <person name="Liu T."/>
            <person name="Pan Y.S."/>
            <person name="Xia L.Y."/>
            <person name="Li J."/>
            <person name="Zhao F."/>
            <person name="Cao W.C."/>
        </authorList>
    </citation>
    <scope>NUCLEOTIDE SEQUENCE [LARGE SCALE GENOMIC DNA]</scope>
    <source>
        <strain evidence="1">Iper-2018</strain>
    </source>
</reference>